<reference evidence="1 2" key="1">
    <citation type="journal article" date="2017" name="Infect. Genet. Evol.">
        <title>Comparative genome analysis of fish pathogen Flavobacterium columnare reveals extensive sequence diversity within the species.</title>
        <authorList>
            <person name="Kayansamruaj P."/>
            <person name="Dong H.T."/>
            <person name="Hirono I."/>
            <person name="Kondo H."/>
            <person name="Senapin S."/>
            <person name="Rodkhum C."/>
        </authorList>
    </citation>
    <scope>NUCLEOTIDE SEQUENCE [LARGE SCALE GENOMIC DNA]</scope>
    <source>
        <strain evidence="1 2">1215</strain>
    </source>
</reference>
<dbReference type="AlphaFoldDB" id="A0A246GHL6"/>
<dbReference type="Proteomes" id="UP000197768">
    <property type="component" value="Unassembled WGS sequence"/>
</dbReference>
<evidence type="ECO:0000313" key="2">
    <source>
        <dbReference type="Proteomes" id="UP000197768"/>
    </source>
</evidence>
<dbReference type="RefSeq" id="WP_088394473.1">
    <property type="nucleotide sequence ID" value="NZ_MTCZ01000185.1"/>
</dbReference>
<evidence type="ECO:0000313" key="1">
    <source>
        <dbReference type="EMBL" id="OWP83018.1"/>
    </source>
</evidence>
<dbReference type="PROSITE" id="PS51257">
    <property type="entry name" value="PROKAR_LIPOPROTEIN"/>
    <property type="match status" value="1"/>
</dbReference>
<comment type="caution">
    <text evidence="1">The sequence shown here is derived from an EMBL/GenBank/DDBJ whole genome shotgun (WGS) entry which is preliminary data.</text>
</comment>
<organism evidence="1 2">
    <name type="scientific">Flavobacterium davisii</name>
    <dbReference type="NCBI Taxonomy" id="2906077"/>
    <lineage>
        <taxon>Bacteria</taxon>
        <taxon>Pseudomonadati</taxon>
        <taxon>Bacteroidota</taxon>
        <taxon>Flavobacteriia</taxon>
        <taxon>Flavobacteriales</taxon>
        <taxon>Flavobacteriaceae</taxon>
        <taxon>Flavobacterium</taxon>
    </lineage>
</organism>
<protein>
    <recommendedName>
        <fullName evidence="3">DUF4884 domain-containing protein</fullName>
    </recommendedName>
</protein>
<gene>
    <name evidence="1" type="ORF">BWK59_12735</name>
</gene>
<evidence type="ECO:0008006" key="3">
    <source>
        <dbReference type="Google" id="ProtNLM"/>
    </source>
</evidence>
<proteinExistence type="predicted"/>
<name>A0A246GHL6_9FLAO</name>
<dbReference type="EMBL" id="MTCZ01000185">
    <property type="protein sequence ID" value="OWP83018.1"/>
    <property type="molecule type" value="Genomic_DNA"/>
</dbReference>
<sequence>MNIKYCLQLSLLTLLILSSCKEGPIRTTKQGNFRVEYLFEQNGCKMYRFRDGVRYIYWSDCQGKIQSDFTTPNGKSTIRHYQETITTN</sequence>
<accession>A0A246GHL6</accession>
<dbReference type="InterPro" id="IPR032618">
    <property type="entry name" value="DUF4884"/>
</dbReference>
<dbReference type="Pfam" id="PF16225">
    <property type="entry name" value="DUF4884"/>
    <property type="match status" value="1"/>
</dbReference>